<evidence type="ECO:0000313" key="2">
    <source>
        <dbReference type="Proteomes" id="UP000277204"/>
    </source>
</evidence>
<dbReference type="GO" id="GO:0016020">
    <property type="term" value="C:membrane"/>
    <property type="evidence" value="ECO:0007669"/>
    <property type="project" value="UniProtKB-SubCell"/>
</dbReference>
<dbReference type="AlphaFoldDB" id="A0A183LC18"/>
<dbReference type="PROSITE" id="PS50853">
    <property type="entry name" value="FN3"/>
    <property type="match status" value="1"/>
</dbReference>
<name>A0A183LC18_9TREM</name>
<sequence>CLRTHTIYNQTGNNVYLAPLFSQNRQVLINITAPADYVIITGLPPDNFYRVLLFAVGNSIRSSPATMPSSPRVPALSPQTPPEDIKITSRGTQSVKISWSPPSDIDCTGELMNYVININSSRLIEPIIIKVPRSKRNYVVDNLIPGTFYSVQVSATTRGGLGVPSKAIHFQTSGELPKLDSDELEGIEIPESKLASNIDNQNVDFFEDEIKADDLTDSIQQANNPPFYVLPSRIHNLRATATQTSIKLKWSVALRQINMNSETHLFDDVDYEYTSLINPRHLIPVPIKNEKHEKDITGLLPPGTKHIIRWGDMHPGPSEDSVRGDRTQYTIENLTTKPTSQGLLIPVNLVVRQLGSTWARVGWDMPSVPQSIKMSISGFQVKYYSVKANTDQEEEEGQENEMEITNYITEQFATKNVDEKKHELKLINMTLTSNQIHDEHFDIILRDLEPATQYEFGVRVLHNEVISEENDPNDNGRTVKTYFWSMVQGFETFGKSKPMINQFSIQCLIHLLFSKHFWIKYSNSQYDRKEN</sequence>
<dbReference type="InterPro" id="IPR003961">
    <property type="entry name" value="FN3_dom"/>
</dbReference>
<reference evidence="1 2" key="1">
    <citation type="submission" date="2018-11" db="EMBL/GenBank/DDBJ databases">
        <authorList>
            <consortium name="Pathogen Informatics"/>
        </authorList>
    </citation>
    <scope>NUCLEOTIDE SEQUENCE [LARGE SCALE GENOMIC DNA]</scope>
    <source>
        <strain evidence="1 2">Zambia</strain>
    </source>
</reference>
<dbReference type="Pfam" id="PF00041">
    <property type="entry name" value="fn3"/>
    <property type="match status" value="1"/>
</dbReference>
<dbReference type="PANTHER" id="PTHR46957:SF3">
    <property type="entry name" value="CYTOKINE RECEPTOR"/>
    <property type="match status" value="1"/>
</dbReference>
<dbReference type="SUPFAM" id="SSF49265">
    <property type="entry name" value="Fibronectin type III"/>
    <property type="match status" value="2"/>
</dbReference>
<accession>A0A183LC18</accession>
<dbReference type="Gene3D" id="2.60.40.10">
    <property type="entry name" value="Immunoglobulins"/>
    <property type="match status" value="2"/>
</dbReference>
<dbReference type="EMBL" id="UZAI01000290">
    <property type="protein sequence ID" value="VDO50971.1"/>
    <property type="molecule type" value="Genomic_DNA"/>
</dbReference>
<dbReference type="InterPro" id="IPR036116">
    <property type="entry name" value="FN3_sf"/>
</dbReference>
<dbReference type="InterPro" id="IPR050713">
    <property type="entry name" value="RTP_Phos/Ushers"/>
</dbReference>
<dbReference type="PANTHER" id="PTHR46957">
    <property type="entry name" value="CYTOKINE RECEPTOR"/>
    <property type="match status" value="1"/>
</dbReference>
<keyword evidence="2" id="KW-1185">Reference proteome</keyword>
<dbReference type="Proteomes" id="UP000277204">
    <property type="component" value="Unassembled WGS sequence"/>
</dbReference>
<proteinExistence type="predicted"/>
<dbReference type="InterPro" id="IPR013783">
    <property type="entry name" value="Ig-like_fold"/>
</dbReference>
<organism evidence="1 2">
    <name type="scientific">Schistosoma margrebowiei</name>
    <dbReference type="NCBI Taxonomy" id="48269"/>
    <lineage>
        <taxon>Eukaryota</taxon>
        <taxon>Metazoa</taxon>
        <taxon>Spiralia</taxon>
        <taxon>Lophotrochozoa</taxon>
        <taxon>Platyhelminthes</taxon>
        <taxon>Trematoda</taxon>
        <taxon>Digenea</taxon>
        <taxon>Strigeidida</taxon>
        <taxon>Schistosomatoidea</taxon>
        <taxon>Schistosomatidae</taxon>
        <taxon>Schistosoma</taxon>
    </lineage>
</organism>
<dbReference type="SMART" id="SM00060">
    <property type="entry name" value="FN3"/>
    <property type="match status" value="2"/>
</dbReference>
<gene>
    <name evidence="1" type="ORF">SMRZ_LOCUS1343</name>
</gene>
<evidence type="ECO:0000313" key="1">
    <source>
        <dbReference type="EMBL" id="VDO50971.1"/>
    </source>
</evidence>
<dbReference type="STRING" id="48269.A0A183LC18"/>
<dbReference type="CDD" id="cd00063">
    <property type="entry name" value="FN3"/>
    <property type="match status" value="1"/>
</dbReference>
<protein>
    <submittedName>
        <fullName evidence="1">Uncharacterized protein</fullName>
    </submittedName>
</protein>
<feature type="non-terminal residue" evidence="1">
    <location>
        <position position="1"/>
    </location>
</feature>